<dbReference type="InterPro" id="IPR051416">
    <property type="entry name" value="phD-YefM_TA_antitoxins"/>
</dbReference>
<dbReference type="Gene3D" id="3.40.1620.10">
    <property type="entry name" value="YefM-like domain"/>
    <property type="match status" value="1"/>
</dbReference>
<gene>
    <name evidence="3" type="ORF">TEK04_16845</name>
</gene>
<name>A0ABU8DY11_9ACTN</name>
<evidence type="ECO:0000313" key="4">
    <source>
        <dbReference type="Proteomes" id="UP001361570"/>
    </source>
</evidence>
<protein>
    <recommendedName>
        <fullName evidence="2">Antitoxin</fullName>
    </recommendedName>
</protein>
<dbReference type="EMBL" id="JBAPLU010000020">
    <property type="protein sequence ID" value="MEI4273391.1"/>
    <property type="molecule type" value="Genomic_DNA"/>
</dbReference>
<dbReference type="SUPFAM" id="SSF143120">
    <property type="entry name" value="YefM-like"/>
    <property type="match status" value="1"/>
</dbReference>
<proteinExistence type="inferred from homology"/>
<organism evidence="3 4">
    <name type="scientific">Klenkia sesuvii</name>
    <dbReference type="NCBI Taxonomy" id="3103137"/>
    <lineage>
        <taxon>Bacteria</taxon>
        <taxon>Bacillati</taxon>
        <taxon>Actinomycetota</taxon>
        <taxon>Actinomycetes</taxon>
        <taxon>Geodermatophilales</taxon>
        <taxon>Geodermatophilaceae</taxon>
        <taxon>Klenkia</taxon>
    </lineage>
</organism>
<evidence type="ECO:0000256" key="2">
    <source>
        <dbReference type="RuleBase" id="RU362080"/>
    </source>
</evidence>
<dbReference type="NCBIfam" id="TIGR01552">
    <property type="entry name" value="phd_fam"/>
    <property type="match status" value="1"/>
</dbReference>
<comment type="similarity">
    <text evidence="1 2">Belongs to the phD/YefM antitoxin family.</text>
</comment>
<dbReference type="InterPro" id="IPR006442">
    <property type="entry name" value="Antitoxin_Phd/YefM"/>
</dbReference>
<reference evidence="3 4" key="1">
    <citation type="submission" date="2024-03" db="EMBL/GenBank/DDBJ databases">
        <title>Draft genome sequence of Klenkia sp. LSe6-5.</title>
        <authorList>
            <person name="Duangmal K."/>
            <person name="Chantavorakit T."/>
        </authorList>
    </citation>
    <scope>NUCLEOTIDE SEQUENCE [LARGE SCALE GENOMIC DNA]</scope>
    <source>
        <strain evidence="3 4">LSe6-5</strain>
    </source>
</reference>
<comment type="caution">
    <text evidence="3">The sequence shown here is derived from an EMBL/GenBank/DDBJ whole genome shotgun (WGS) entry which is preliminary data.</text>
</comment>
<comment type="function">
    <text evidence="2">Antitoxin component of a type II toxin-antitoxin (TA) system.</text>
</comment>
<evidence type="ECO:0000313" key="3">
    <source>
        <dbReference type="EMBL" id="MEI4273391.1"/>
    </source>
</evidence>
<keyword evidence="4" id="KW-1185">Reference proteome</keyword>
<dbReference type="Pfam" id="PF02604">
    <property type="entry name" value="PhdYeFM_antitox"/>
    <property type="match status" value="1"/>
</dbReference>
<dbReference type="PANTHER" id="PTHR35377">
    <property type="entry name" value="ANTITOXIN VAPB49-RELATED-RELATED"/>
    <property type="match status" value="1"/>
</dbReference>
<dbReference type="Proteomes" id="UP001361570">
    <property type="component" value="Unassembled WGS sequence"/>
</dbReference>
<dbReference type="RefSeq" id="WP_336405512.1">
    <property type="nucleotide sequence ID" value="NZ_JBAPLU010000020.1"/>
</dbReference>
<dbReference type="PANTHER" id="PTHR35377:SF8">
    <property type="entry name" value="ANTITOXIN VAPB22"/>
    <property type="match status" value="1"/>
</dbReference>
<dbReference type="InterPro" id="IPR036165">
    <property type="entry name" value="YefM-like_sf"/>
</dbReference>
<evidence type="ECO:0000256" key="1">
    <source>
        <dbReference type="ARBA" id="ARBA00009981"/>
    </source>
</evidence>
<accession>A0ABU8DY11</accession>
<sequence length="88" mass="9413">MTSIGIRELRDGLSRHIAAVREGETITVTDHGTPVARIVPIGKPSAFDQLVADGVIELPTAPRRPLPDPITPADPTLRLSEQVIADRG</sequence>